<dbReference type="Proteomes" id="UP001323617">
    <property type="component" value="Unassembled WGS sequence"/>
</dbReference>
<evidence type="ECO:0000256" key="1">
    <source>
        <dbReference type="SAM" id="MobiDB-lite"/>
    </source>
</evidence>
<evidence type="ECO:0000313" key="2">
    <source>
        <dbReference type="EMBL" id="KAK4676485.1"/>
    </source>
</evidence>
<keyword evidence="3" id="KW-1185">Reference proteome</keyword>
<dbReference type="RefSeq" id="XP_062799955.1">
    <property type="nucleotide sequence ID" value="XM_062946368.1"/>
</dbReference>
<feature type="region of interest" description="Disordered" evidence="1">
    <location>
        <begin position="326"/>
        <end position="390"/>
    </location>
</feature>
<dbReference type="EMBL" id="JAFFHC010000004">
    <property type="protein sequence ID" value="KAK4676485.1"/>
    <property type="molecule type" value="Genomic_DNA"/>
</dbReference>
<feature type="region of interest" description="Disordered" evidence="1">
    <location>
        <begin position="1"/>
        <end position="40"/>
    </location>
</feature>
<gene>
    <name evidence="2" type="ORF">QC764_400990</name>
</gene>
<proteinExistence type="predicted"/>
<feature type="compositionally biased region" description="Low complexity" evidence="1">
    <location>
        <begin position="326"/>
        <end position="344"/>
    </location>
</feature>
<accession>A0ABR0I8F2</accession>
<feature type="compositionally biased region" description="Polar residues" evidence="1">
    <location>
        <begin position="381"/>
        <end position="390"/>
    </location>
</feature>
<protein>
    <submittedName>
        <fullName evidence="2">Uncharacterized protein</fullName>
    </submittedName>
</protein>
<comment type="caution">
    <text evidence="2">The sequence shown here is derived from an EMBL/GenBank/DDBJ whole genome shotgun (WGS) entry which is preliminary data.</text>
</comment>
<feature type="compositionally biased region" description="Polar residues" evidence="1">
    <location>
        <begin position="1"/>
        <end position="18"/>
    </location>
</feature>
<feature type="region of interest" description="Disordered" evidence="1">
    <location>
        <begin position="438"/>
        <end position="483"/>
    </location>
</feature>
<sequence length="483" mass="53109">MGNKQSKQDSTQEASTTAMPPPPAPGHPYPPRTNSIPKLDTDFLLQPPDENSIRRPWLQLNNLIDSHVQTFYTNIADIDIIAPREKIQEVLLVSGIVESTKDVDNLTELLYVPGHRKLGLRICIARAVLASIDFQNGSPEMTSLDRQVVELMTRFKTLRPERSPEEEAAIAHWRMITAFFLAPDSKHSRADLAGEIPCVDVLVNFLGLFKRHSDIANPEWAEQGTSNADQDWKGSIRTIAVHAIGIGEKLFYHPSTWTFRWCSHRKEQQREASQIVLFPALVEDVLSNSSKRRHNTIQAADISPAFVFSPNGTVIPAPEQQLDRIPATASPSRSPSSTASRPASIGSGGGGGGGGSGGARCTPNQVISARSSRRSYFGEDSPQNHYVTVNGDTGYSTTIPPGSNVNIVVVPRRPSTSRTGSGTLVSPVMYDNRRPIVISHSPESHSRRSRRPHSASRVVYPGEDGEEYGRVSRRDSANRYRTA</sequence>
<feature type="compositionally biased region" description="Gly residues" evidence="1">
    <location>
        <begin position="346"/>
        <end position="358"/>
    </location>
</feature>
<feature type="compositionally biased region" description="Pro residues" evidence="1">
    <location>
        <begin position="19"/>
        <end position="31"/>
    </location>
</feature>
<evidence type="ECO:0000313" key="3">
    <source>
        <dbReference type="Proteomes" id="UP001323617"/>
    </source>
</evidence>
<name>A0ABR0I8F2_9PEZI</name>
<reference evidence="2 3" key="1">
    <citation type="journal article" date="2023" name="bioRxiv">
        <title>High-quality genome assemblies of four members of thePodospora anserinaspecies complex.</title>
        <authorList>
            <person name="Ament-Velasquez S.L."/>
            <person name="Vogan A.A."/>
            <person name="Wallerman O."/>
            <person name="Hartmann F."/>
            <person name="Gautier V."/>
            <person name="Silar P."/>
            <person name="Giraud T."/>
            <person name="Johannesson H."/>
        </authorList>
    </citation>
    <scope>NUCLEOTIDE SEQUENCE [LARGE SCALE GENOMIC DNA]</scope>
    <source>
        <strain evidence="2 3">CBS 124.78</strain>
    </source>
</reference>
<feature type="compositionally biased region" description="Basic and acidic residues" evidence="1">
    <location>
        <begin position="467"/>
        <end position="483"/>
    </location>
</feature>
<dbReference type="GeneID" id="87967233"/>
<organism evidence="2 3">
    <name type="scientific">Podospora pseudoanserina</name>
    <dbReference type="NCBI Taxonomy" id="2609844"/>
    <lineage>
        <taxon>Eukaryota</taxon>
        <taxon>Fungi</taxon>
        <taxon>Dikarya</taxon>
        <taxon>Ascomycota</taxon>
        <taxon>Pezizomycotina</taxon>
        <taxon>Sordariomycetes</taxon>
        <taxon>Sordariomycetidae</taxon>
        <taxon>Sordariales</taxon>
        <taxon>Podosporaceae</taxon>
        <taxon>Podospora</taxon>
    </lineage>
</organism>